<proteinExistence type="predicted"/>
<dbReference type="SUPFAM" id="SSF54171">
    <property type="entry name" value="DNA-binding domain"/>
    <property type="match status" value="1"/>
</dbReference>
<dbReference type="GO" id="GO:0003677">
    <property type="term" value="F:DNA binding"/>
    <property type="evidence" value="ECO:0007669"/>
    <property type="project" value="UniProtKB-KW"/>
</dbReference>
<sequence>MNDASRYPRLCACGDHGFAGLTKGGVALFDAPDLEAVYGRIWLLKEGYAKRTEYEGAEKRDVQMHREILAVSQDHKVDHANQDRTDNRRRNIRTCSHSENMMNRGAWGGVPFKGVDLHKPTGKYRARIKIEGKSIVIGSFETEHQAARAYDRAAVQHHGKFARTNNSLGLLGGFSDDR</sequence>
<dbReference type="SUPFAM" id="SSF54060">
    <property type="entry name" value="His-Me finger endonucleases"/>
    <property type="match status" value="1"/>
</dbReference>
<dbReference type="PANTHER" id="PTHR31194">
    <property type="entry name" value="SHN SHINE , DNA BINDING / TRANSCRIPTION FACTOR"/>
    <property type="match status" value="1"/>
</dbReference>
<dbReference type="Pfam" id="PF13392">
    <property type="entry name" value="HNH_3"/>
    <property type="match status" value="1"/>
</dbReference>
<feature type="domain" description="AP2/ERF" evidence="4">
    <location>
        <begin position="111"/>
        <end position="167"/>
    </location>
</feature>
<evidence type="ECO:0000313" key="6">
    <source>
        <dbReference type="Proteomes" id="UP000478740"/>
    </source>
</evidence>
<dbReference type="SMART" id="SM00380">
    <property type="entry name" value="AP2"/>
    <property type="match status" value="1"/>
</dbReference>
<evidence type="ECO:0000313" key="5">
    <source>
        <dbReference type="EMBL" id="MTH66717.1"/>
    </source>
</evidence>
<evidence type="ECO:0000256" key="2">
    <source>
        <dbReference type="ARBA" id="ARBA00023125"/>
    </source>
</evidence>
<dbReference type="PANTHER" id="PTHR31194:SF189">
    <property type="entry name" value="AP2_ERF DOMAIN-CONTAINING PROTEIN"/>
    <property type="match status" value="1"/>
</dbReference>
<dbReference type="AlphaFoldDB" id="A0A6L6J7E2"/>
<evidence type="ECO:0000259" key="4">
    <source>
        <dbReference type="PROSITE" id="PS51032"/>
    </source>
</evidence>
<keyword evidence="3" id="KW-0804">Transcription</keyword>
<dbReference type="Proteomes" id="UP000478740">
    <property type="component" value="Unassembled WGS sequence"/>
</dbReference>
<reference evidence="5 6" key="1">
    <citation type="submission" date="2019-11" db="EMBL/GenBank/DDBJ databases">
        <authorList>
            <person name="Dong K."/>
        </authorList>
    </citation>
    <scope>NUCLEOTIDE SEQUENCE [LARGE SCALE GENOMIC DNA]</scope>
    <source>
        <strain evidence="5 6">DK608</strain>
    </source>
</reference>
<keyword evidence="1" id="KW-0805">Transcription regulation</keyword>
<dbReference type="Gene3D" id="3.30.730.10">
    <property type="entry name" value="AP2/ERF domain"/>
    <property type="match status" value="1"/>
</dbReference>
<evidence type="ECO:0000256" key="1">
    <source>
        <dbReference type="ARBA" id="ARBA00023015"/>
    </source>
</evidence>
<dbReference type="GO" id="GO:0003700">
    <property type="term" value="F:DNA-binding transcription factor activity"/>
    <property type="evidence" value="ECO:0007669"/>
    <property type="project" value="InterPro"/>
</dbReference>
<dbReference type="RefSeq" id="WP_155046353.1">
    <property type="nucleotide sequence ID" value="NZ_WMIH01000054.1"/>
</dbReference>
<keyword evidence="2" id="KW-0238">DNA-binding</keyword>
<comment type="caution">
    <text evidence="5">The sequence shown here is derived from an EMBL/GenBank/DDBJ whole genome shotgun (WGS) entry which is preliminary data.</text>
</comment>
<organism evidence="5 6">
    <name type="scientific">Paracoccus shanxieyensis</name>
    <dbReference type="NCBI Taxonomy" id="2675752"/>
    <lineage>
        <taxon>Bacteria</taxon>
        <taxon>Pseudomonadati</taxon>
        <taxon>Pseudomonadota</taxon>
        <taxon>Alphaproteobacteria</taxon>
        <taxon>Rhodobacterales</taxon>
        <taxon>Paracoccaceae</taxon>
        <taxon>Paracoccus</taxon>
    </lineage>
</organism>
<dbReference type="InterPro" id="IPR003615">
    <property type="entry name" value="HNH_nuc"/>
</dbReference>
<accession>A0A6L6J7E2</accession>
<dbReference type="InterPro" id="IPR001471">
    <property type="entry name" value="AP2/ERF_dom"/>
</dbReference>
<keyword evidence="6" id="KW-1185">Reference proteome</keyword>
<evidence type="ECO:0000256" key="3">
    <source>
        <dbReference type="ARBA" id="ARBA00023163"/>
    </source>
</evidence>
<gene>
    <name evidence="5" type="ORF">GL284_20985</name>
</gene>
<dbReference type="EMBL" id="WMII01000054">
    <property type="protein sequence ID" value="MTH66717.1"/>
    <property type="molecule type" value="Genomic_DNA"/>
</dbReference>
<name>A0A6L6J7E2_9RHOB</name>
<dbReference type="InterPro" id="IPR036955">
    <property type="entry name" value="AP2/ERF_dom_sf"/>
</dbReference>
<dbReference type="InterPro" id="IPR016177">
    <property type="entry name" value="DNA-bd_dom_sf"/>
</dbReference>
<dbReference type="Gene3D" id="3.90.75.20">
    <property type="match status" value="1"/>
</dbReference>
<dbReference type="PROSITE" id="PS51032">
    <property type="entry name" value="AP2_ERF"/>
    <property type="match status" value="1"/>
</dbReference>
<dbReference type="InterPro" id="IPR050913">
    <property type="entry name" value="AP2/ERF_ERF"/>
</dbReference>
<protein>
    <recommendedName>
        <fullName evidence="4">AP2/ERF domain-containing protein</fullName>
    </recommendedName>
</protein>
<dbReference type="InterPro" id="IPR044925">
    <property type="entry name" value="His-Me_finger_sf"/>
</dbReference>